<dbReference type="AlphaFoldDB" id="A0A0L7KMA5"/>
<name>A0A0L7KMA5_OPEBR</name>
<dbReference type="Gene3D" id="1.25.40.10">
    <property type="entry name" value="Tetratricopeptide repeat domain"/>
    <property type="match status" value="1"/>
</dbReference>
<dbReference type="SMART" id="SM00702">
    <property type="entry name" value="P4Hc"/>
    <property type="match status" value="1"/>
</dbReference>
<protein>
    <submittedName>
        <fullName evidence="8">Prolyl 4-hydroxylase alpha subunit</fullName>
    </submittedName>
</protein>
<keyword evidence="9" id="KW-1185">Reference proteome</keyword>
<sequence>MAAEEIRTLQANIESFSLQYHECLKNKVPIYCHFSTPMTTDECFELGKALYNERDFTNALAWMSEALRKYRETNDESYAFTEVDILEYIGFAHYLLETEEPDHVDGNWKWNFKQERKVYEALCRGEMEISAEISKQLKCWYSTDNHAFLKYAPIKTEQMYIKPDVFIFHEVMSDSEIELIKSIAAPRFKRAVVHDPVSGKLIAANYRISKSSWLKDEESPQIARISQRVTDMTGLSMISAEELQVVNYGIGGHYEPHFDFARQKETAFTDRL</sequence>
<evidence type="ECO:0000256" key="2">
    <source>
        <dbReference type="ARBA" id="ARBA00022723"/>
    </source>
</evidence>
<dbReference type="Proteomes" id="UP000037510">
    <property type="component" value="Unassembled WGS sequence"/>
</dbReference>
<evidence type="ECO:0000256" key="1">
    <source>
        <dbReference type="ARBA" id="ARBA00001961"/>
    </source>
</evidence>
<reference evidence="8 9" key="1">
    <citation type="journal article" date="2015" name="Genome Biol. Evol.">
        <title>The genome of winter moth (Operophtera brumata) provides a genomic perspective on sexual dimorphism and phenology.</title>
        <authorList>
            <person name="Derks M.F."/>
            <person name="Smit S."/>
            <person name="Salis L."/>
            <person name="Schijlen E."/>
            <person name="Bossers A."/>
            <person name="Mateman C."/>
            <person name="Pijl A.S."/>
            <person name="de Ridder D."/>
            <person name="Groenen M.A."/>
            <person name="Visser M.E."/>
            <person name="Megens H.J."/>
        </authorList>
    </citation>
    <scope>NUCLEOTIDE SEQUENCE [LARGE SCALE GENOMIC DNA]</scope>
    <source>
        <strain evidence="8">WM2013NL</strain>
        <tissue evidence="8">Head and thorax</tissue>
    </source>
</reference>
<dbReference type="PANTHER" id="PTHR10869:SF244">
    <property type="entry name" value="PROLYL 4-HYDROXYLASE SUBUNIT ALPHA-2"/>
    <property type="match status" value="1"/>
</dbReference>
<keyword evidence="5" id="KW-0560">Oxidoreductase</keyword>
<dbReference type="Pfam" id="PF23558">
    <property type="entry name" value="TPR_P4H"/>
    <property type="match status" value="1"/>
</dbReference>
<evidence type="ECO:0000259" key="7">
    <source>
        <dbReference type="SMART" id="SM00702"/>
    </source>
</evidence>
<evidence type="ECO:0000256" key="5">
    <source>
        <dbReference type="ARBA" id="ARBA00023002"/>
    </source>
</evidence>
<gene>
    <name evidence="8" type="ORF">OBRU01_24281</name>
</gene>
<comment type="caution">
    <text evidence="8">The sequence shown here is derived from an EMBL/GenBank/DDBJ whole genome shotgun (WGS) entry which is preliminary data.</text>
</comment>
<organism evidence="8 9">
    <name type="scientific">Operophtera brumata</name>
    <name type="common">Winter moth</name>
    <name type="synonym">Phalaena brumata</name>
    <dbReference type="NCBI Taxonomy" id="104452"/>
    <lineage>
        <taxon>Eukaryota</taxon>
        <taxon>Metazoa</taxon>
        <taxon>Ecdysozoa</taxon>
        <taxon>Arthropoda</taxon>
        <taxon>Hexapoda</taxon>
        <taxon>Insecta</taxon>
        <taxon>Pterygota</taxon>
        <taxon>Neoptera</taxon>
        <taxon>Endopterygota</taxon>
        <taxon>Lepidoptera</taxon>
        <taxon>Glossata</taxon>
        <taxon>Ditrysia</taxon>
        <taxon>Geometroidea</taxon>
        <taxon>Geometridae</taxon>
        <taxon>Larentiinae</taxon>
        <taxon>Operophtera</taxon>
    </lineage>
</organism>
<proteinExistence type="predicted"/>
<dbReference type="GO" id="GO:0031418">
    <property type="term" value="F:L-ascorbic acid binding"/>
    <property type="evidence" value="ECO:0007669"/>
    <property type="project" value="UniProtKB-KW"/>
</dbReference>
<dbReference type="InterPro" id="IPR045054">
    <property type="entry name" value="P4HA-like"/>
</dbReference>
<accession>A0A0L7KMA5</accession>
<evidence type="ECO:0000256" key="4">
    <source>
        <dbReference type="ARBA" id="ARBA00022964"/>
    </source>
</evidence>
<keyword evidence="4" id="KW-0223">Dioxygenase</keyword>
<dbReference type="InterPro" id="IPR011990">
    <property type="entry name" value="TPR-like_helical_dom_sf"/>
</dbReference>
<evidence type="ECO:0000313" key="8">
    <source>
        <dbReference type="EMBL" id="KOB64438.1"/>
    </source>
</evidence>
<dbReference type="Gene3D" id="2.60.120.620">
    <property type="entry name" value="q2cbj1_9rhob like domain"/>
    <property type="match status" value="1"/>
</dbReference>
<keyword evidence="3" id="KW-0847">Vitamin C</keyword>
<evidence type="ECO:0000256" key="3">
    <source>
        <dbReference type="ARBA" id="ARBA00022896"/>
    </source>
</evidence>
<dbReference type="PANTHER" id="PTHR10869">
    <property type="entry name" value="PROLYL 4-HYDROXYLASE ALPHA SUBUNIT"/>
    <property type="match status" value="1"/>
</dbReference>
<keyword evidence="2" id="KW-0479">Metal-binding</keyword>
<feature type="non-terminal residue" evidence="8">
    <location>
        <position position="272"/>
    </location>
</feature>
<keyword evidence="6" id="KW-0408">Iron</keyword>
<dbReference type="EMBL" id="JTDY01008710">
    <property type="protein sequence ID" value="KOB64438.1"/>
    <property type="molecule type" value="Genomic_DNA"/>
</dbReference>
<feature type="domain" description="Prolyl 4-hydroxylase alpha subunit" evidence="7">
    <location>
        <begin position="163"/>
        <end position="272"/>
    </location>
</feature>
<dbReference type="InterPro" id="IPR006620">
    <property type="entry name" value="Pro_4_hyd_alph"/>
</dbReference>
<dbReference type="GO" id="GO:0004656">
    <property type="term" value="F:procollagen-proline 4-dioxygenase activity"/>
    <property type="evidence" value="ECO:0007669"/>
    <property type="project" value="TreeGrafter"/>
</dbReference>
<dbReference type="InterPro" id="IPR059068">
    <property type="entry name" value="TPR_P4H"/>
</dbReference>
<comment type="cofactor">
    <cofactor evidence="1">
        <name>L-ascorbate</name>
        <dbReference type="ChEBI" id="CHEBI:38290"/>
    </cofactor>
</comment>
<dbReference type="GO" id="GO:0005783">
    <property type="term" value="C:endoplasmic reticulum"/>
    <property type="evidence" value="ECO:0007669"/>
    <property type="project" value="TreeGrafter"/>
</dbReference>
<evidence type="ECO:0000256" key="6">
    <source>
        <dbReference type="ARBA" id="ARBA00023004"/>
    </source>
</evidence>
<evidence type="ECO:0000313" key="9">
    <source>
        <dbReference type="Proteomes" id="UP000037510"/>
    </source>
</evidence>
<dbReference type="GO" id="GO:0005506">
    <property type="term" value="F:iron ion binding"/>
    <property type="evidence" value="ECO:0007669"/>
    <property type="project" value="InterPro"/>
</dbReference>
<dbReference type="STRING" id="104452.A0A0L7KMA5"/>